<evidence type="ECO:0000256" key="1">
    <source>
        <dbReference type="SAM" id="MobiDB-lite"/>
    </source>
</evidence>
<reference evidence="2 3" key="1">
    <citation type="submission" date="2019-06" db="EMBL/GenBank/DDBJ databases">
        <authorList>
            <person name="Broberg M."/>
        </authorList>
    </citation>
    <scope>NUCLEOTIDE SEQUENCE [LARGE SCALE GENOMIC DNA]</scope>
</reference>
<gene>
    <name evidence="2" type="ORF">CLO192961_LOCUS338829</name>
</gene>
<name>A0ABY6UNY6_BIOOC</name>
<evidence type="ECO:0000313" key="2">
    <source>
        <dbReference type="EMBL" id="VUC33021.1"/>
    </source>
</evidence>
<sequence>METGLPRPVVPIAPMALGPSNELQKVEQARKALQKDQTPSYRASKAITRAIELLNEPKKSGQIHRNYSRNLLLDIYKHFGIDVLLLCIVSLSITKLGDVKRNATQFFHELAAWKMSVEITPELHALATKTLAPVLSEIEAKKAKEHEVPESNPARKDGKGKRKLQAKNKSTLVAKRMKATPSEEPAGRIPGCDTWRVQQPTPDEGSVDANSDDKTECNGPVKEEPQTPQASHPNVTVVCAPQDVPLYKGVWKLESNDVIKAVALQEGNCVGELTIPYDERSTLAFITIRCPISLVHSINLCKERIM</sequence>
<feature type="compositionally biased region" description="Basic and acidic residues" evidence="1">
    <location>
        <begin position="142"/>
        <end position="157"/>
    </location>
</feature>
<comment type="caution">
    <text evidence="2">The sequence shown here is derived from an EMBL/GenBank/DDBJ whole genome shotgun (WGS) entry which is preliminary data.</text>
</comment>
<protein>
    <submittedName>
        <fullName evidence="2">Uncharacterized protein</fullName>
    </submittedName>
</protein>
<dbReference type="EMBL" id="CABFNS010000854">
    <property type="protein sequence ID" value="VUC33021.1"/>
    <property type="molecule type" value="Genomic_DNA"/>
</dbReference>
<feature type="region of interest" description="Disordered" evidence="1">
    <location>
        <begin position="142"/>
        <end position="233"/>
    </location>
</feature>
<keyword evidence="3" id="KW-1185">Reference proteome</keyword>
<accession>A0ABY6UNY6</accession>
<organism evidence="2 3">
    <name type="scientific">Bionectria ochroleuca</name>
    <name type="common">Gliocladium roseum</name>
    <dbReference type="NCBI Taxonomy" id="29856"/>
    <lineage>
        <taxon>Eukaryota</taxon>
        <taxon>Fungi</taxon>
        <taxon>Dikarya</taxon>
        <taxon>Ascomycota</taxon>
        <taxon>Pezizomycotina</taxon>
        <taxon>Sordariomycetes</taxon>
        <taxon>Hypocreomycetidae</taxon>
        <taxon>Hypocreales</taxon>
        <taxon>Bionectriaceae</taxon>
        <taxon>Clonostachys</taxon>
    </lineage>
</organism>
<dbReference type="Proteomes" id="UP000766486">
    <property type="component" value="Unassembled WGS sequence"/>
</dbReference>
<evidence type="ECO:0000313" key="3">
    <source>
        <dbReference type="Proteomes" id="UP000766486"/>
    </source>
</evidence>
<proteinExistence type="predicted"/>
<feature type="compositionally biased region" description="Basic and acidic residues" evidence="1">
    <location>
        <begin position="211"/>
        <end position="225"/>
    </location>
</feature>